<evidence type="ECO:0000256" key="8">
    <source>
        <dbReference type="ARBA" id="ARBA00023010"/>
    </source>
</evidence>
<keyword evidence="5" id="KW-0813">Transport</keyword>
<dbReference type="Pfam" id="PF08801">
    <property type="entry name" value="Nucleoporin_N"/>
    <property type="match status" value="1"/>
</dbReference>
<dbReference type="Gene3D" id="1.20.120.1880">
    <property type="entry name" value="Nucleoporin, helical C-terminal domain"/>
    <property type="match status" value="1"/>
</dbReference>
<dbReference type="EMBL" id="MU251363">
    <property type="protein sequence ID" value="KAG9238935.1"/>
    <property type="molecule type" value="Genomic_DNA"/>
</dbReference>
<name>A0A9P8C9X8_9HELO</name>
<keyword evidence="8" id="KW-0811">Translocation</keyword>
<evidence type="ECO:0000256" key="10">
    <source>
        <dbReference type="ARBA" id="ARBA00023136"/>
    </source>
</evidence>
<protein>
    <submittedName>
        <fullName evidence="15">Nucleoporin</fullName>
    </submittedName>
</protein>
<evidence type="ECO:0000313" key="15">
    <source>
        <dbReference type="EMBL" id="KAG9238935.1"/>
    </source>
</evidence>
<evidence type="ECO:0000256" key="11">
    <source>
        <dbReference type="ARBA" id="ARBA00023242"/>
    </source>
</evidence>
<dbReference type="Gene3D" id="1.20.58.1780">
    <property type="match status" value="1"/>
</dbReference>
<feature type="region of interest" description="Disordered" evidence="12">
    <location>
        <begin position="1"/>
        <end position="24"/>
    </location>
</feature>
<dbReference type="GO" id="GO:0006405">
    <property type="term" value="P:RNA export from nucleus"/>
    <property type="evidence" value="ECO:0007669"/>
    <property type="project" value="TreeGrafter"/>
</dbReference>
<evidence type="ECO:0000256" key="5">
    <source>
        <dbReference type="ARBA" id="ARBA00022448"/>
    </source>
</evidence>
<feature type="region of interest" description="Disordered" evidence="12">
    <location>
        <begin position="409"/>
        <end position="435"/>
    </location>
</feature>
<keyword evidence="9" id="KW-0906">Nuclear pore complex</keyword>
<keyword evidence="7" id="KW-0653">Protein transport</keyword>
<dbReference type="GO" id="GO:0036228">
    <property type="term" value="P:protein localization to nuclear inner membrane"/>
    <property type="evidence" value="ECO:0007669"/>
    <property type="project" value="TreeGrafter"/>
</dbReference>
<dbReference type="Pfam" id="PF03177">
    <property type="entry name" value="Nucleoporin_C"/>
    <property type="match status" value="1"/>
</dbReference>
<dbReference type="OrthoDB" id="338970at2759"/>
<evidence type="ECO:0000259" key="14">
    <source>
        <dbReference type="Pfam" id="PF08801"/>
    </source>
</evidence>
<dbReference type="GO" id="GO:0044611">
    <property type="term" value="C:nuclear pore inner ring"/>
    <property type="evidence" value="ECO:0007669"/>
    <property type="project" value="TreeGrafter"/>
</dbReference>
<feature type="domain" description="Nucleoporin Nup133/Nup155-like C-terminal" evidence="13">
    <location>
        <begin position="654"/>
        <end position="1320"/>
    </location>
</feature>
<reference evidence="15" key="1">
    <citation type="journal article" date="2021" name="IMA Fungus">
        <title>Genomic characterization of three marine fungi, including Emericellopsis atlantica sp. nov. with signatures of a generalist lifestyle and marine biomass degradation.</title>
        <authorList>
            <person name="Hagestad O.C."/>
            <person name="Hou L."/>
            <person name="Andersen J.H."/>
            <person name="Hansen E.H."/>
            <person name="Altermark B."/>
            <person name="Li C."/>
            <person name="Kuhnert E."/>
            <person name="Cox R.J."/>
            <person name="Crous P.W."/>
            <person name="Spatafora J.W."/>
            <person name="Lail K."/>
            <person name="Amirebrahimi M."/>
            <person name="Lipzen A."/>
            <person name="Pangilinan J."/>
            <person name="Andreopoulos W."/>
            <person name="Hayes R.D."/>
            <person name="Ng V."/>
            <person name="Grigoriev I.V."/>
            <person name="Jackson S.A."/>
            <person name="Sutton T.D.S."/>
            <person name="Dobson A.D.W."/>
            <person name="Rama T."/>
        </authorList>
    </citation>
    <scope>NUCLEOTIDE SEQUENCE</scope>
    <source>
        <strain evidence="15">TRa018bII</strain>
    </source>
</reference>
<dbReference type="FunFam" id="1.25.40.440:FF:000001">
    <property type="entry name" value="Nuclear pore complex subunit"/>
    <property type="match status" value="1"/>
</dbReference>
<evidence type="ECO:0000256" key="1">
    <source>
        <dbReference type="ARBA" id="ARBA00004335"/>
    </source>
</evidence>
<proteinExistence type="inferred from homology"/>
<evidence type="ECO:0000256" key="6">
    <source>
        <dbReference type="ARBA" id="ARBA00022816"/>
    </source>
</evidence>
<comment type="similarity">
    <text evidence="4">Belongs to the non-repetitive/WGA-negative nucleoporin family.</text>
</comment>
<dbReference type="GO" id="GO:0051028">
    <property type="term" value="P:mRNA transport"/>
    <property type="evidence" value="ECO:0007669"/>
    <property type="project" value="UniProtKB-KW"/>
</dbReference>
<feature type="compositionally biased region" description="Low complexity" evidence="12">
    <location>
        <begin position="47"/>
        <end position="59"/>
    </location>
</feature>
<evidence type="ECO:0000256" key="9">
    <source>
        <dbReference type="ARBA" id="ARBA00023132"/>
    </source>
</evidence>
<evidence type="ECO:0000256" key="12">
    <source>
        <dbReference type="SAM" id="MobiDB-lite"/>
    </source>
</evidence>
<evidence type="ECO:0000313" key="16">
    <source>
        <dbReference type="Proteomes" id="UP000824998"/>
    </source>
</evidence>
<keyword evidence="10" id="KW-0472">Membrane</keyword>
<gene>
    <name evidence="15" type="ORF">BJ875DRAFT_479817</name>
</gene>
<dbReference type="PANTHER" id="PTHR10350">
    <property type="entry name" value="NUCLEAR PORE COMPLEX PROTEIN NUP155"/>
    <property type="match status" value="1"/>
</dbReference>
<dbReference type="InterPro" id="IPR042538">
    <property type="entry name" value="Nucleoporin_Nup155_C_3"/>
</dbReference>
<evidence type="ECO:0000256" key="2">
    <source>
        <dbReference type="ARBA" id="ARBA00004567"/>
    </source>
</evidence>
<evidence type="ECO:0000256" key="7">
    <source>
        <dbReference type="ARBA" id="ARBA00022927"/>
    </source>
</evidence>
<dbReference type="FunFam" id="1.25.40.450:FF:000002">
    <property type="entry name" value="Putative non-repetitive nucleoporin"/>
    <property type="match status" value="1"/>
</dbReference>
<comment type="subcellular location">
    <subcellularLocation>
        <location evidence="1">Nucleus membrane</location>
        <topology evidence="1">Peripheral membrane protein</topology>
        <orientation evidence="1">Cytoplasmic side</orientation>
    </subcellularLocation>
    <subcellularLocation>
        <location evidence="3">Nucleus membrane</location>
        <topology evidence="3">Peripheral membrane protein</topology>
        <orientation evidence="3">Nucleoplasmic side</orientation>
    </subcellularLocation>
    <subcellularLocation>
        <location evidence="2">Nucleus</location>
        <location evidence="2">Nuclear pore complex</location>
    </subcellularLocation>
</comment>
<feature type="domain" description="Nucleoporin Nup133/Nup155-like N-terminal" evidence="14">
    <location>
        <begin position="103"/>
        <end position="548"/>
    </location>
</feature>
<dbReference type="InterPro" id="IPR042537">
    <property type="entry name" value="Nucleoporin_Nup155_C_2"/>
</dbReference>
<dbReference type="GO" id="GO:0051292">
    <property type="term" value="P:nuclear pore complex assembly"/>
    <property type="evidence" value="ECO:0007669"/>
    <property type="project" value="UniProtKB-ARBA"/>
</dbReference>
<sequence length="1344" mass="149138">MAFQTPTRPLPGAFFNTPAAGRNTSMRQPVFSSLGRTSGMVTGGQTAQSSPRPSQASQPIQRAARTINEYLQREASFPELDSYVRQGMSSDYEIPNTATETAWTPFQRMRVHEIPDRILEQYNRAEVSTAMGLFAELNHAWVTIDNALYLWDYTNPNPELIGYEEQTHNITAVNLVKPRKGVFVKDVNHLLVVATTQEIILLGLAATTQGSGVQTVALYATHMSLAIRGINVQVIEGSADTGRIFFSGGTNTEIYELTYQQEEKWFASRCGKINHTSPGYTAVVPTVWGKRSQESILQMVVDDSRRLLYTLSSESSIRTFHMDTPTTLAQVIEKKKQEILRDMSHMASSSPVLTPQMQIVSISSISANEAVKLHLMATTSTGCRLYLSATRGYGYISGQGAPQSMQVQHIKFPPSTNGGPSGGSQYASTGTPTDNSSTALVLTRKAIRLPPGIFLCFVSKQAEVGRDHLFLSGPDTGRIAAEARAITAEPKYYETGNWVPLNSHAEAIDLVTPRFAASKQPLGFGNELAVQFDDPPMEIAVLTNSGVHVLRRRRLVDIFAAAIRTGGGDEGLENEVKKFIRQYGRGETTATALAVACGQGNDAVAGDSRVARLSDPETLKLARKAFIEYGGRPLLNSDSVSESLGYAADNIIPSSRHEGLAMYMARLVRALWKTPVIRETQLKTGGAQIDSPVKSDKLTSIQEELSKLAAFLNDNKSFIEGLSGPEGLQNAANQQQARELQGEHQALHSLQKLNASIIEGISFVQMLFEERVNEIWKALDDNVKRGLRNLTFELLFATDQGRDLAKVLVKAIVNRNIANGSNVDTVADALRRRCGSFCSADDVIIFKAQEQLQKASEPGSSPEMVRNLLNESLRLFQQVAGSLSFENLQSAVAQFSTLQFYAGAISLALLAAHESDRGNTAQSWVNESQPADDPRKALLDFRLECYNLVHQILVDVDNAAGSQPDFVDGRATLIATKRIEAHTVVNDSEDELFQFNLYDWYLSQHWEDRLLAVDSPFVVHFLTQSATSSIERSDLLWKFYVHRDNFYEAGVVQLDLAKSEFLIPLAKRIEYLSRAKANASTQSPGIGRQARQVLLYEISELLDVANVQLELLERLGQDDRVPDARRPQIAQALDNQILNLTELFNEYADQANYFDICLEIYECADHRNEADISATWQQLLDHTHGKRNNEGGVQAAYEAVVNMIQEMANRLNHSESTFSPNIIIPMIEKYAVEFQANVANVYWVPDLFLEVNIPHETLIQILQSMWYNNVAPFAGRNRVVLANHIVHVCEHWYETCISTNTRLFGSDDNAQDISELLGVLSNNLSSDVQGKVDQLRRNIQRSFR</sequence>
<comment type="caution">
    <text evidence="15">The sequence shown here is derived from an EMBL/GenBank/DDBJ whole genome shotgun (WGS) entry which is preliminary data.</text>
</comment>
<evidence type="ECO:0000256" key="3">
    <source>
        <dbReference type="ARBA" id="ARBA00004620"/>
    </source>
</evidence>
<dbReference type="GO" id="GO:0017056">
    <property type="term" value="F:structural constituent of nuclear pore"/>
    <property type="evidence" value="ECO:0007669"/>
    <property type="project" value="InterPro"/>
</dbReference>
<keyword evidence="6" id="KW-0509">mRNA transport</keyword>
<evidence type="ECO:0000256" key="4">
    <source>
        <dbReference type="ARBA" id="ARBA00007373"/>
    </source>
</evidence>
<organism evidence="15 16">
    <name type="scientific">Amylocarpus encephaloides</name>
    <dbReference type="NCBI Taxonomy" id="45428"/>
    <lineage>
        <taxon>Eukaryota</taxon>
        <taxon>Fungi</taxon>
        <taxon>Dikarya</taxon>
        <taxon>Ascomycota</taxon>
        <taxon>Pezizomycotina</taxon>
        <taxon>Leotiomycetes</taxon>
        <taxon>Helotiales</taxon>
        <taxon>Helotiales incertae sedis</taxon>
        <taxon>Amylocarpus</taxon>
    </lineage>
</organism>
<dbReference type="PANTHER" id="PTHR10350:SF6">
    <property type="entry name" value="NUCLEAR PORE COMPLEX PROTEIN NUP155"/>
    <property type="match status" value="1"/>
</dbReference>
<evidence type="ECO:0000259" key="13">
    <source>
        <dbReference type="Pfam" id="PF03177"/>
    </source>
</evidence>
<dbReference type="GO" id="GO:0031965">
    <property type="term" value="C:nuclear membrane"/>
    <property type="evidence" value="ECO:0007669"/>
    <property type="project" value="UniProtKB-SubCell"/>
</dbReference>
<keyword evidence="11" id="KW-0539">Nucleus</keyword>
<dbReference type="FunFam" id="1.20.58.1780:FF:000003">
    <property type="entry name" value="Non-repetitive nucleoporin, putative"/>
    <property type="match status" value="1"/>
</dbReference>
<dbReference type="InterPro" id="IPR014908">
    <property type="entry name" value="Nucleoporin_Nup133/Nup155_N"/>
</dbReference>
<dbReference type="InterPro" id="IPR042533">
    <property type="entry name" value="Nucleoporin_Nup155_C_1"/>
</dbReference>
<keyword evidence="16" id="KW-1185">Reference proteome</keyword>
<feature type="compositionally biased region" description="Polar residues" evidence="12">
    <location>
        <begin position="37"/>
        <end position="46"/>
    </location>
</feature>
<dbReference type="InterPro" id="IPR004870">
    <property type="entry name" value="Nucleoporin_Nup155"/>
</dbReference>
<dbReference type="Gene3D" id="1.25.40.450">
    <property type="entry name" value="Nucleoporin, helical domain, N-terminal subdomain"/>
    <property type="match status" value="1"/>
</dbReference>
<dbReference type="Gene3D" id="1.25.40.440">
    <property type="entry name" value="Nucleoporin, helical domain, central subdomain"/>
    <property type="match status" value="1"/>
</dbReference>
<feature type="region of interest" description="Disordered" evidence="12">
    <location>
        <begin position="37"/>
        <end position="59"/>
    </location>
</feature>
<feature type="compositionally biased region" description="Polar residues" evidence="12">
    <location>
        <begin position="425"/>
        <end position="435"/>
    </location>
</feature>
<dbReference type="Proteomes" id="UP000824998">
    <property type="component" value="Unassembled WGS sequence"/>
</dbReference>
<dbReference type="GO" id="GO:0000972">
    <property type="term" value="P:transcription-dependent tethering of RNA polymerase II gene DNA at nuclear periphery"/>
    <property type="evidence" value="ECO:0007669"/>
    <property type="project" value="TreeGrafter"/>
</dbReference>
<dbReference type="GO" id="GO:0006606">
    <property type="term" value="P:protein import into nucleus"/>
    <property type="evidence" value="ECO:0007669"/>
    <property type="project" value="TreeGrafter"/>
</dbReference>
<dbReference type="InterPro" id="IPR007187">
    <property type="entry name" value="Nucleoporin_Nup133/Nup155_C"/>
</dbReference>
<accession>A0A9P8C9X8</accession>